<proteinExistence type="inferred from homology"/>
<evidence type="ECO:0000256" key="4">
    <source>
        <dbReference type="ARBA" id="ARBA00008663"/>
    </source>
</evidence>
<dbReference type="NCBIfam" id="TIGR01064">
    <property type="entry name" value="pyruv_kin"/>
    <property type="match status" value="1"/>
</dbReference>
<evidence type="ECO:0000256" key="16">
    <source>
        <dbReference type="NCBIfam" id="TIGR01064"/>
    </source>
</evidence>
<comment type="similarity">
    <text evidence="4 17">Belongs to the pyruvate kinase family.</text>
</comment>
<evidence type="ECO:0000256" key="10">
    <source>
        <dbReference type="ARBA" id="ARBA00022777"/>
    </source>
</evidence>
<dbReference type="SUPFAM" id="SSF50800">
    <property type="entry name" value="PK beta-barrel domain-like"/>
    <property type="match status" value="1"/>
</dbReference>
<dbReference type="PRINTS" id="PR01050">
    <property type="entry name" value="PYRUVTKNASE"/>
</dbReference>
<keyword evidence="12 17" id="KW-0460">Magnesium</keyword>
<dbReference type="PANTHER" id="PTHR11817">
    <property type="entry name" value="PYRUVATE KINASE"/>
    <property type="match status" value="1"/>
</dbReference>
<evidence type="ECO:0000313" key="20">
    <source>
        <dbReference type="EMBL" id="SNU97576.1"/>
    </source>
</evidence>
<comment type="cofactor">
    <cofactor evidence="1">
        <name>Mg(2+)</name>
        <dbReference type="ChEBI" id="CHEBI:18420"/>
    </cofactor>
</comment>
<dbReference type="InterPro" id="IPR040442">
    <property type="entry name" value="Pyrv_kinase-like_dom_sf"/>
</dbReference>
<evidence type="ECO:0000256" key="13">
    <source>
        <dbReference type="ARBA" id="ARBA00022958"/>
    </source>
</evidence>
<keyword evidence="11" id="KW-0067">ATP-binding</keyword>
<dbReference type="AlphaFoldDB" id="A0A239TIQ0"/>
<dbReference type="InterPro" id="IPR011037">
    <property type="entry name" value="Pyrv_Knase-like_insert_dom_sf"/>
</dbReference>
<keyword evidence="9" id="KW-0547">Nucleotide-binding</keyword>
<keyword evidence="13" id="KW-0630">Potassium</keyword>
<dbReference type="Pfam" id="PF02887">
    <property type="entry name" value="PK_C"/>
    <property type="match status" value="1"/>
</dbReference>
<keyword evidence="7 17" id="KW-0808">Transferase</keyword>
<dbReference type="GO" id="GO:0030955">
    <property type="term" value="F:potassium ion binding"/>
    <property type="evidence" value="ECO:0007669"/>
    <property type="project" value="UniProtKB-UniRule"/>
</dbReference>
<dbReference type="Gene3D" id="2.40.33.10">
    <property type="entry name" value="PK beta-barrel domain-like"/>
    <property type="match status" value="1"/>
</dbReference>
<dbReference type="GO" id="GO:0004743">
    <property type="term" value="F:pyruvate kinase activity"/>
    <property type="evidence" value="ECO:0007669"/>
    <property type="project" value="UniProtKB-UniRule"/>
</dbReference>
<dbReference type="InterPro" id="IPR015813">
    <property type="entry name" value="Pyrv/PenolPyrv_kinase-like_dom"/>
</dbReference>
<dbReference type="GO" id="GO:0016301">
    <property type="term" value="F:kinase activity"/>
    <property type="evidence" value="ECO:0007669"/>
    <property type="project" value="UniProtKB-KW"/>
</dbReference>
<reference evidence="20 21" key="1">
    <citation type="submission" date="2017-06" db="EMBL/GenBank/DDBJ databases">
        <authorList>
            <consortium name="Pathogen Informatics"/>
        </authorList>
    </citation>
    <scope>NUCLEOTIDE SEQUENCE [LARGE SCALE GENOMIC DNA]</scope>
    <source>
        <strain evidence="20 21">NCTC10570</strain>
    </source>
</reference>
<evidence type="ECO:0000256" key="8">
    <source>
        <dbReference type="ARBA" id="ARBA00022723"/>
    </source>
</evidence>
<comment type="catalytic activity">
    <reaction evidence="17">
        <text>pyruvate + ATP = phosphoenolpyruvate + ADP + H(+)</text>
        <dbReference type="Rhea" id="RHEA:18157"/>
        <dbReference type="ChEBI" id="CHEBI:15361"/>
        <dbReference type="ChEBI" id="CHEBI:15378"/>
        <dbReference type="ChEBI" id="CHEBI:30616"/>
        <dbReference type="ChEBI" id="CHEBI:58702"/>
        <dbReference type="ChEBI" id="CHEBI:456216"/>
        <dbReference type="EC" id="2.7.1.40"/>
    </reaction>
</comment>
<comment type="cofactor">
    <cofactor evidence="2">
        <name>K(+)</name>
        <dbReference type="ChEBI" id="CHEBI:29103"/>
    </cofactor>
</comment>
<evidence type="ECO:0000256" key="9">
    <source>
        <dbReference type="ARBA" id="ARBA00022741"/>
    </source>
</evidence>
<dbReference type="InterPro" id="IPR036918">
    <property type="entry name" value="Pyrv_Knase_C_sf"/>
</dbReference>
<keyword evidence="14 17" id="KW-0324">Glycolysis</keyword>
<evidence type="ECO:0000256" key="5">
    <source>
        <dbReference type="ARBA" id="ARBA00012142"/>
    </source>
</evidence>
<dbReference type="SUPFAM" id="SSF51621">
    <property type="entry name" value="Phosphoenolpyruvate/pyruvate domain"/>
    <property type="match status" value="1"/>
</dbReference>
<dbReference type="eggNOG" id="COG0469">
    <property type="taxonomic scope" value="Bacteria"/>
</dbReference>
<dbReference type="GO" id="GO:0005524">
    <property type="term" value="F:ATP binding"/>
    <property type="evidence" value="ECO:0007669"/>
    <property type="project" value="UniProtKB-KW"/>
</dbReference>
<keyword evidence="8" id="KW-0479">Metal-binding</keyword>
<keyword evidence="10 17" id="KW-0418">Kinase</keyword>
<keyword evidence="15 20" id="KW-0670">Pyruvate</keyword>
<evidence type="ECO:0000256" key="6">
    <source>
        <dbReference type="ARBA" id="ARBA00018587"/>
    </source>
</evidence>
<dbReference type="NCBIfam" id="NF004978">
    <property type="entry name" value="PRK06354.1"/>
    <property type="match status" value="1"/>
</dbReference>
<dbReference type="FunFam" id="3.20.20.60:FF:000001">
    <property type="entry name" value="Pyruvate kinase"/>
    <property type="match status" value="1"/>
</dbReference>
<evidence type="ECO:0000256" key="1">
    <source>
        <dbReference type="ARBA" id="ARBA00001946"/>
    </source>
</evidence>
<organism evidence="20 21">
    <name type="scientific">Megamonas hypermegale</name>
    <dbReference type="NCBI Taxonomy" id="158847"/>
    <lineage>
        <taxon>Bacteria</taxon>
        <taxon>Bacillati</taxon>
        <taxon>Bacillota</taxon>
        <taxon>Negativicutes</taxon>
        <taxon>Selenomonadales</taxon>
        <taxon>Selenomonadaceae</taxon>
        <taxon>Megamonas</taxon>
    </lineage>
</organism>
<evidence type="ECO:0000256" key="12">
    <source>
        <dbReference type="ARBA" id="ARBA00022842"/>
    </source>
</evidence>
<dbReference type="GeneID" id="78506807"/>
<evidence type="ECO:0000259" key="19">
    <source>
        <dbReference type="Pfam" id="PF02887"/>
    </source>
</evidence>
<dbReference type="InterPro" id="IPR015806">
    <property type="entry name" value="Pyrv_Knase_insert_dom_sf"/>
</dbReference>
<protein>
    <recommendedName>
        <fullName evidence="6 16">Pyruvate kinase</fullName>
        <ecNumber evidence="5 16">2.7.1.40</ecNumber>
    </recommendedName>
</protein>
<dbReference type="InterPro" id="IPR015793">
    <property type="entry name" value="Pyrv_Knase_brl"/>
</dbReference>
<evidence type="ECO:0000313" key="21">
    <source>
        <dbReference type="Proteomes" id="UP000215383"/>
    </source>
</evidence>
<feature type="domain" description="Pyruvate kinase barrel" evidence="18">
    <location>
        <begin position="3"/>
        <end position="324"/>
    </location>
</feature>
<evidence type="ECO:0000256" key="7">
    <source>
        <dbReference type="ARBA" id="ARBA00022679"/>
    </source>
</evidence>
<evidence type="ECO:0000256" key="15">
    <source>
        <dbReference type="ARBA" id="ARBA00023317"/>
    </source>
</evidence>
<evidence type="ECO:0000256" key="17">
    <source>
        <dbReference type="RuleBase" id="RU000504"/>
    </source>
</evidence>
<evidence type="ECO:0000259" key="18">
    <source>
        <dbReference type="Pfam" id="PF00224"/>
    </source>
</evidence>
<name>A0A239TIQ0_9FIRM</name>
<dbReference type="GO" id="GO:0000287">
    <property type="term" value="F:magnesium ion binding"/>
    <property type="evidence" value="ECO:0007669"/>
    <property type="project" value="UniProtKB-UniRule"/>
</dbReference>
<evidence type="ECO:0000256" key="3">
    <source>
        <dbReference type="ARBA" id="ARBA00004997"/>
    </source>
</evidence>
<evidence type="ECO:0000256" key="2">
    <source>
        <dbReference type="ARBA" id="ARBA00001958"/>
    </source>
</evidence>
<dbReference type="EMBL" id="LT906446">
    <property type="protein sequence ID" value="SNU97576.1"/>
    <property type="molecule type" value="Genomic_DNA"/>
</dbReference>
<keyword evidence="21" id="KW-1185">Reference proteome</keyword>
<feature type="domain" description="Pyruvate kinase C-terminal" evidence="19">
    <location>
        <begin position="359"/>
        <end position="470"/>
    </location>
</feature>
<evidence type="ECO:0000256" key="11">
    <source>
        <dbReference type="ARBA" id="ARBA00022840"/>
    </source>
</evidence>
<accession>A0A239TIQ0</accession>
<evidence type="ECO:0000256" key="14">
    <source>
        <dbReference type="ARBA" id="ARBA00023152"/>
    </source>
</evidence>
<dbReference type="UniPathway" id="UPA00109">
    <property type="reaction ID" value="UER00188"/>
</dbReference>
<sequence length="472" mass="51230">MLKKTKVVCTMGPNYDKGDGLLEKVIENGMNVARFNFSHGDYAEHETRINQVKETAKKLGVTVSLMLDTKGPEMRLGDFAEGKVFLKAGNKFTLTNEDIPGDETHVSINHKKLYTEVKPGNTLLLSDGLVGLHVDEIVGKDIVTTILNDGPMSTRKRAAAPGVSLGLPAISEQDRNDIIFGIEHDMDFVAASFIQRAEDVEAIRSLIKEHGGHMEIISKIECVEAVKNIDAIIAASDGIMVARGDLGVEMPAEEVPLIQKDIIKKCNKLGKPVIVATQMLESMTANPRPTRAEASDVANAIFDGADAIMLSGESANGDYPLEAVSTMNTIAKRVEQALEYKEIFISKGFTHHNITTTDVIAHATVQMAYELSAEAIITPTESGYTSKVVSKYRPKATIVAYTPSERVARHLNLRWGVIPVEGKAWDDVDEMIATATAAAVRKGIVKQGDKTIITSGMKFGEGSTSTIRVHTI</sequence>
<dbReference type="FunFam" id="2.40.33.10:FF:000001">
    <property type="entry name" value="Pyruvate kinase"/>
    <property type="match status" value="1"/>
</dbReference>
<dbReference type="InterPro" id="IPR001697">
    <property type="entry name" value="Pyr_Knase"/>
</dbReference>
<dbReference type="EC" id="2.7.1.40" evidence="5 16"/>
<dbReference type="GO" id="GO:0006950">
    <property type="term" value="P:response to stress"/>
    <property type="evidence" value="ECO:0007669"/>
    <property type="project" value="UniProtKB-ARBA"/>
</dbReference>
<dbReference type="SUPFAM" id="SSF52935">
    <property type="entry name" value="PK C-terminal domain-like"/>
    <property type="match status" value="1"/>
</dbReference>
<dbReference type="Gene3D" id="3.20.20.60">
    <property type="entry name" value="Phosphoenolpyruvate-binding domains"/>
    <property type="match status" value="1"/>
</dbReference>
<dbReference type="Proteomes" id="UP000215383">
    <property type="component" value="Chromosome 1"/>
</dbReference>
<dbReference type="RefSeq" id="WP_027889579.1">
    <property type="nucleotide sequence ID" value="NZ_CALXYH010000037.1"/>
</dbReference>
<dbReference type="NCBIfam" id="NF004491">
    <property type="entry name" value="PRK05826.1"/>
    <property type="match status" value="1"/>
</dbReference>
<dbReference type="InterPro" id="IPR015795">
    <property type="entry name" value="Pyrv_Knase_C"/>
</dbReference>
<gene>
    <name evidence="20" type="primary">pyk</name>
    <name evidence="20" type="ORF">SAMEA4364220_00782</name>
</gene>
<dbReference type="Pfam" id="PF00224">
    <property type="entry name" value="PK"/>
    <property type="match status" value="1"/>
</dbReference>
<comment type="pathway">
    <text evidence="3 17">Carbohydrate degradation; glycolysis; pyruvate from D-glyceraldehyde 3-phosphate: step 5/5.</text>
</comment>
<dbReference type="Gene3D" id="3.40.1380.20">
    <property type="entry name" value="Pyruvate kinase, C-terminal domain"/>
    <property type="match status" value="1"/>
</dbReference>